<gene>
    <name evidence="1" type="ORF">DET56_101712</name>
</gene>
<evidence type="ECO:0000313" key="1">
    <source>
        <dbReference type="EMBL" id="PWW45503.1"/>
    </source>
</evidence>
<protein>
    <submittedName>
        <fullName evidence="1">Uncharacterized protein</fullName>
    </submittedName>
</protein>
<organism evidence="1 2">
    <name type="scientific">Paenibacillus pabuli</name>
    <dbReference type="NCBI Taxonomy" id="1472"/>
    <lineage>
        <taxon>Bacteria</taxon>
        <taxon>Bacillati</taxon>
        <taxon>Bacillota</taxon>
        <taxon>Bacilli</taxon>
        <taxon>Bacillales</taxon>
        <taxon>Paenibacillaceae</taxon>
        <taxon>Paenibacillus</taxon>
    </lineage>
</organism>
<name>A0A855YHI8_9BACL</name>
<proteinExistence type="predicted"/>
<dbReference type="AlphaFoldDB" id="A0A855YHI8"/>
<dbReference type="EMBL" id="QGTZ01000001">
    <property type="protein sequence ID" value="PWW45503.1"/>
    <property type="molecule type" value="Genomic_DNA"/>
</dbReference>
<accession>A0A855YHI8</accession>
<sequence length="49" mass="6184">MLILSEIVLEDKEDFYDHSWLLLEEIIQFDWDQNYYCDQFMEYRNITNT</sequence>
<comment type="caution">
    <text evidence="1">The sequence shown here is derived from an EMBL/GenBank/DDBJ whole genome shotgun (WGS) entry which is preliminary data.</text>
</comment>
<dbReference type="Proteomes" id="UP000247078">
    <property type="component" value="Unassembled WGS sequence"/>
</dbReference>
<reference evidence="1 2" key="1">
    <citation type="submission" date="2018-05" db="EMBL/GenBank/DDBJ databases">
        <title>Freshwater and sediment microbial communities from various areas in North America, analyzing microbe dynamics in response to fracking.</title>
        <authorList>
            <person name="Lamendella R."/>
        </authorList>
    </citation>
    <scope>NUCLEOTIDE SEQUENCE [LARGE SCALE GENOMIC DNA]</scope>
    <source>
        <strain evidence="1 2">DB-3</strain>
    </source>
</reference>
<evidence type="ECO:0000313" key="2">
    <source>
        <dbReference type="Proteomes" id="UP000247078"/>
    </source>
</evidence>